<dbReference type="EnsemblPlants" id="TuG1812G0500001889.01.T01">
    <property type="protein sequence ID" value="TuG1812G0500001889.01.T01.cds282280"/>
    <property type="gene ID" value="TuG1812G0500001889.01"/>
</dbReference>
<reference evidence="2" key="2">
    <citation type="submission" date="2018-03" db="EMBL/GenBank/DDBJ databases">
        <title>The Triticum urartu genome reveals the dynamic nature of wheat genome evolution.</title>
        <authorList>
            <person name="Ling H."/>
            <person name="Ma B."/>
            <person name="Shi X."/>
            <person name="Liu H."/>
            <person name="Dong L."/>
            <person name="Sun H."/>
            <person name="Cao Y."/>
            <person name="Gao Q."/>
            <person name="Zheng S."/>
            <person name="Li Y."/>
            <person name="Yu Y."/>
            <person name="Du H."/>
            <person name="Qi M."/>
            <person name="Li Y."/>
            <person name="Yu H."/>
            <person name="Cui Y."/>
            <person name="Wang N."/>
            <person name="Chen C."/>
            <person name="Wu H."/>
            <person name="Zhao Y."/>
            <person name="Zhang J."/>
            <person name="Li Y."/>
            <person name="Zhou W."/>
            <person name="Zhang B."/>
            <person name="Hu W."/>
            <person name="Eijk M."/>
            <person name="Tang J."/>
            <person name="Witsenboer H."/>
            <person name="Zhao S."/>
            <person name="Li Z."/>
            <person name="Zhang A."/>
            <person name="Wang D."/>
            <person name="Liang C."/>
        </authorList>
    </citation>
    <scope>NUCLEOTIDE SEQUENCE [LARGE SCALE GENOMIC DNA]</scope>
    <source>
        <strain evidence="2">cv. G1812</strain>
    </source>
</reference>
<evidence type="ECO:0000313" key="2">
    <source>
        <dbReference type="EnsemblPlants" id="TuG1812G0500001889.01.T01.cds282280"/>
    </source>
</evidence>
<name>A0A8R7QBD4_TRIUA</name>
<evidence type="ECO:0000256" key="1">
    <source>
        <dbReference type="SAM" id="MobiDB-lite"/>
    </source>
</evidence>
<dbReference type="Proteomes" id="UP000015106">
    <property type="component" value="Chromosome 5"/>
</dbReference>
<feature type="region of interest" description="Disordered" evidence="1">
    <location>
        <begin position="38"/>
        <end position="61"/>
    </location>
</feature>
<dbReference type="AlphaFoldDB" id="A0A8R7QBD4"/>
<protein>
    <submittedName>
        <fullName evidence="2">Uncharacterized protein</fullName>
    </submittedName>
</protein>
<accession>A0A8R7QBD4</accession>
<evidence type="ECO:0000313" key="3">
    <source>
        <dbReference type="Proteomes" id="UP000015106"/>
    </source>
</evidence>
<organism evidence="2 3">
    <name type="scientific">Triticum urartu</name>
    <name type="common">Red wild einkorn</name>
    <name type="synonym">Crithodium urartu</name>
    <dbReference type="NCBI Taxonomy" id="4572"/>
    <lineage>
        <taxon>Eukaryota</taxon>
        <taxon>Viridiplantae</taxon>
        <taxon>Streptophyta</taxon>
        <taxon>Embryophyta</taxon>
        <taxon>Tracheophyta</taxon>
        <taxon>Spermatophyta</taxon>
        <taxon>Magnoliopsida</taxon>
        <taxon>Liliopsida</taxon>
        <taxon>Poales</taxon>
        <taxon>Poaceae</taxon>
        <taxon>BOP clade</taxon>
        <taxon>Pooideae</taxon>
        <taxon>Triticodae</taxon>
        <taxon>Triticeae</taxon>
        <taxon>Triticinae</taxon>
        <taxon>Triticum</taxon>
    </lineage>
</organism>
<keyword evidence="3" id="KW-1185">Reference proteome</keyword>
<proteinExistence type="predicted"/>
<reference evidence="3" key="1">
    <citation type="journal article" date="2013" name="Nature">
        <title>Draft genome of the wheat A-genome progenitor Triticum urartu.</title>
        <authorList>
            <person name="Ling H.Q."/>
            <person name="Zhao S."/>
            <person name="Liu D."/>
            <person name="Wang J."/>
            <person name="Sun H."/>
            <person name="Zhang C."/>
            <person name="Fan H."/>
            <person name="Li D."/>
            <person name="Dong L."/>
            <person name="Tao Y."/>
            <person name="Gao C."/>
            <person name="Wu H."/>
            <person name="Li Y."/>
            <person name="Cui Y."/>
            <person name="Guo X."/>
            <person name="Zheng S."/>
            <person name="Wang B."/>
            <person name="Yu K."/>
            <person name="Liang Q."/>
            <person name="Yang W."/>
            <person name="Lou X."/>
            <person name="Chen J."/>
            <person name="Feng M."/>
            <person name="Jian J."/>
            <person name="Zhang X."/>
            <person name="Luo G."/>
            <person name="Jiang Y."/>
            <person name="Liu J."/>
            <person name="Wang Z."/>
            <person name="Sha Y."/>
            <person name="Zhang B."/>
            <person name="Wu H."/>
            <person name="Tang D."/>
            <person name="Shen Q."/>
            <person name="Xue P."/>
            <person name="Zou S."/>
            <person name="Wang X."/>
            <person name="Liu X."/>
            <person name="Wang F."/>
            <person name="Yang Y."/>
            <person name="An X."/>
            <person name="Dong Z."/>
            <person name="Zhang K."/>
            <person name="Zhang X."/>
            <person name="Luo M.C."/>
            <person name="Dvorak J."/>
            <person name="Tong Y."/>
            <person name="Wang J."/>
            <person name="Yang H."/>
            <person name="Li Z."/>
            <person name="Wang D."/>
            <person name="Zhang A."/>
            <person name="Wang J."/>
        </authorList>
    </citation>
    <scope>NUCLEOTIDE SEQUENCE</scope>
    <source>
        <strain evidence="3">cv. G1812</strain>
    </source>
</reference>
<dbReference type="Gramene" id="TuG1812G0500001889.01.T01">
    <property type="protein sequence ID" value="TuG1812G0500001889.01.T01.cds282280"/>
    <property type="gene ID" value="TuG1812G0500001889.01"/>
</dbReference>
<reference evidence="2" key="3">
    <citation type="submission" date="2022-06" db="UniProtKB">
        <authorList>
            <consortium name="EnsemblPlants"/>
        </authorList>
    </citation>
    <scope>IDENTIFICATION</scope>
</reference>
<sequence>SISFPCRRTCTYQAAVSQLAVVVRSLYDLYASRTQAVANRRRRTPQAAAPQPHLSSARNLPHLAISSSADPPALCNSATCPRDLPFCL</sequence>